<dbReference type="EMBL" id="JAFJYH010000033">
    <property type="protein sequence ID" value="KAG4423547.1"/>
    <property type="molecule type" value="Genomic_DNA"/>
</dbReference>
<dbReference type="GO" id="GO:0008270">
    <property type="term" value="F:zinc ion binding"/>
    <property type="evidence" value="ECO:0007669"/>
    <property type="project" value="UniProtKB-KW"/>
</dbReference>
<dbReference type="Proteomes" id="UP000664132">
    <property type="component" value="Unassembled WGS sequence"/>
</dbReference>
<dbReference type="OrthoDB" id="432970at2759"/>
<evidence type="ECO:0000259" key="5">
    <source>
        <dbReference type="PROSITE" id="PS50865"/>
    </source>
</evidence>
<comment type="caution">
    <text evidence="6">The sequence shown here is derived from an EMBL/GenBank/DDBJ whole genome shotgun (WGS) entry which is preliminary data.</text>
</comment>
<dbReference type="InterPro" id="IPR002893">
    <property type="entry name" value="Znf_MYND"/>
</dbReference>
<evidence type="ECO:0000256" key="2">
    <source>
        <dbReference type="ARBA" id="ARBA00022771"/>
    </source>
</evidence>
<evidence type="ECO:0000256" key="4">
    <source>
        <dbReference type="PROSITE-ProRule" id="PRU00134"/>
    </source>
</evidence>
<dbReference type="SUPFAM" id="SSF144232">
    <property type="entry name" value="HIT/MYND zinc finger-like"/>
    <property type="match status" value="1"/>
</dbReference>
<dbReference type="Gene3D" id="6.10.140.2220">
    <property type="match status" value="1"/>
</dbReference>
<dbReference type="Pfam" id="PF01753">
    <property type="entry name" value="zf-MYND"/>
    <property type="match status" value="1"/>
</dbReference>
<protein>
    <recommendedName>
        <fullName evidence="5">MYND-type domain-containing protein</fullName>
    </recommendedName>
</protein>
<evidence type="ECO:0000256" key="3">
    <source>
        <dbReference type="ARBA" id="ARBA00022833"/>
    </source>
</evidence>
<name>A0A8H8BTP0_9HELO</name>
<feature type="domain" description="MYND-type" evidence="5">
    <location>
        <begin position="114"/>
        <end position="151"/>
    </location>
</feature>
<dbReference type="PROSITE" id="PS50865">
    <property type="entry name" value="ZF_MYND_2"/>
    <property type="match status" value="1"/>
</dbReference>
<keyword evidence="3" id="KW-0862">Zinc</keyword>
<evidence type="ECO:0000313" key="7">
    <source>
        <dbReference type="Proteomes" id="UP000664132"/>
    </source>
</evidence>
<organism evidence="6 7">
    <name type="scientific">Cadophora malorum</name>
    <dbReference type="NCBI Taxonomy" id="108018"/>
    <lineage>
        <taxon>Eukaryota</taxon>
        <taxon>Fungi</taxon>
        <taxon>Dikarya</taxon>
        <taxon>Ascomycota</taxon>
        <taxon>Pezizomycotina</taxon>
        <taxon>Leotiomycetes</taxon>
        <taxon>Helotiales</taxon>
        <taxon>Ploettnerulaceae</taxon>
        <taxon>Cadophora</taxon>
    </lineage>
</organism>
<keyword evidence="7" id="KW-1185">Reference proteome</keyword>
<dbReference type="PROSITE" id="PS01360">
    <property type="entry name" value="ZF_MYND_1"/>
    <property type="match status" value="1"/>
</dbReference>
<proteinExistence type="predicted"/>
<dbReference type="AlphaFoldDB" id="A0A8H8BTP0"/>
<accession>A0A8H8BTP0</accession>
<evidence type="ECO:0000256" key="1">
    <source>
        <dbReference type="ARBA" id="ARBA00022723"/>
    </source>
</evidence>
<keyword evidence="1" id="KW-0479">Metal-binding</keyword>
<sequence length="185" mass="19972">MSEQTVPINEPDSTKYYDAIGVFVTDIVKSHEGHVLMSRPWKCIICKKPATGLMSGAIPLLKPPSGREPKILDSMAPICLVGGLCATQANQVPREFLKTSLPKTTDVKDDLTFCGFCGKTSGLKLCNGCNSSRYCSKECQAKDWGAHKSHCKRIRLEHEKATADSAAAQESLGKITLEDGKGEGA</sequence>
<keyword evidence="2 4" id="KW-0863">Zinc-finger</keyword>
<reference evidence="6" key="1">
    <citation type="submission" date="2021-02" db="EMBL/GenBank/DDBJ databases">
        <title>Genome sequence Cadophora malorum strain M34.</title>
        <authorList>
            <person name="Stefanovic E."/>
            <person name="Vu D."/>
            <person name="Scully C."/>
            <person name="Dijksterhuis J."/>
            <person name="Roader J."/>
            <person name="Houbraken J."/>
        </authorList>
    </citation>
    <scope>NUCLEOTIDE SEQUENCE</scope>
    <source>
        <strain evidence="6">M34</strain>
    </source>
</reference>
<evidence type="ECO:0000313" key="6">
    <source>
        <dbReference type="EMBL" id="KAG4423547.1"/>
    </source>
</evidence>
<gene>
    <name evidence="6" type="ORF">IFR04_003370</name>
</gene>